<dbReference type="RefSeq" id="WP_176976945.1">
    <property type="nucleotide sequence ID" value="NZ_JABZEO010000008.1"/>
</dbReference>
<dbReference type="EMBL" id="JABZEO010000008">
    <property type="protein sequence ID" value="NVZ10204.1"/>
    <property type="molecule type" value="Genomic_DNA"/>
</dbReference>
<gene>
    <name evidence="1" type="ORF">HW932_13125</name>
</gene>
<dbReference type="Gene3D" id="1.20.1220.20">
    <property type="entry name" value="Uncharcterised protein PF01724"/>
    <property type="match status" value="1"/>
</dbReference>
<dbReference type="InterPro" id="IPR002636">
    <property type="entry name" value="DUF29"/>
</dbReference>
<reference evidence="1 2" key="1">
    <citation type="submission" date="2020-06" db="EMBL/GenBank/DDBJ databases">
        <title>Whole-genome sequence of Allochromatium humboldtianum DSM 21881, type strain.</title>
        <authorList>
            <person name="Kyndt J.A."/>
            <person name="Meyer T.E."/>
        </authorList>
    </citation>
    <scope>NUCLEOTIDE SEQUENCE [LARGE SCALE GENOMIC DNA]</scope>
    <source>
        <strain evidence="1 2">DSM 21881</strain>
    </source>
</reference>
<dbReference type="PANTHER" id="PTHR34235:SF4">
    <property type="entry name" value="SLR0291 PROTEIN"/>
    <property type="match status" value="1"/>
</dbReference>
<name>A0A850R8K6_9GAMM</name>
<keyword evidence="2" id="KW-1185">Reference proteome</keyword>
<evidence type="ECO:0000313" key="2">
    <source>
        <dbReference type="Proteomes" id="UP000592294"/>
    </source>
</evidence>
<proteinExistence type="predicted"/>
<dbReference type="Pfam" id="PF01724">
    <property type="entry name" value="DUF29"/>
    <property type="match status" value="1"/>
</dbReference>
<evidence type="ECO:0000313" key="1">
    <source>
        <dbReference type="EMBL" id="NVZ10204.1"/>
    </source>
</evidence>
<accession>A0A850R8K6</accession>
<dbReference type="AlphaFoldDB" id="A0A850R8K6"/>
<dbReference type="PANTHER" id="PTHR34235">
    <property type="entry name" value="SLR1203 PROTEIN-RELATED"/>
    <property type="match status" value="1"/>
</dbReference>
<organism evidence="1 2">
    <name type="scientific">Allochromatium humboldtianum</name>
    <dbReference type="NCBI Taxonomy" id="504901"/>
    <lineage>
        <taxon>Bacteria</taxon>
        <taxon>Pseudomonadati</taxon>
        <taxon>Pseudomonadota</taxon>
        <taxon>Gammaproteobacteria</taxon>
        <taxon>Chromatiales</taxon>
        <taxon>Chromatiaceae</taxon>
        <taxon>Allochromatium</taxon>
    </lineage>
</organism>
<protein>
    <submittedName>
        <fullName evidence="1">DUF29 domain-containing protein</fullName>
    </submittedName>
</protein>
<sequence length="144" mass="16765">MHSYESDIIAWANEQAGLLRAGRFDLLDIAHIAEEIEDVGKSEQRELANRMAILLSHLLKWRYQPERRGASWESTIREQRRALARRLRKTPSLKSCLDDPDWWSDAWLDARTLATNETGIAFDRFPSDCPWTSTEALDEHWPSE</sequence>
<dbReference type="Proteomes" id="UP000592294">
    <property type="component" value="Unassembled WGS sequence"/>
</dbReference>
<comment type="caution">
    <text evidence="1">The sequence shown here is derived from an EMBL/GenBank/DDBJ whole genome shotgun (WGS) entry which is preliminary data.</text>
</comment>